<dbReference type="AlphaFoldDB" id="A0A830EAE6"/>
<reference evidence="5" key="2">
    <citation type="submission" date="2020-09" db="EMBL/GenBank/DDBJ databases">
        <authorList>
            <person name="Sun Q."/>
            <person name="Sedlacek I."/>
        </authorList>
    </citation>
    <scope>NUCLEOTIDE SEQUENCE</scope>
    <source>
        <strain evidence="5">CCM 7217</strain>
    </source>
</reference>
<proteinExistence type="predicted"/>
<name>A0A830EAE6_9EURY</name>
<dbReference type="GO" id="GO:0044281">
    <property type="term" value="P:small molecule metabolic process"/>
    <property type="evidence" value="ECO:0007669"/>
    <property type="project" value="UniProtKB-ARBA"/>
</dbReference>
<dbReference type="PIRSF" id="PIRSF001365">
    <property type="entry name" value="DHDPS"/>
    <property type="match status" value="1"/>
</dbReference>
<dbReference type="PROSITE" id="PS00666">
    <property type="entry name" value="DHDPS_2"/>
    <property type="match status" value="1"/>
</dbReference>
<evidence type="ECO:0000256" key="2">
    <source>
        <dbReference type="ARBA" id="ARBA00023270"/>
    </source>
</evidence>
<dbReference type="CDD" id="cd00408">
    <property type="entry name" value="DHDPS-like"/>
    <property type="match status" value="1"/>
</dbReference>
<feature type="active site" description="Proton donor/acceptor" evidence="3">
    <location>
        <position position="138"/>
    </location>
</feature>
<accession>A0A830EAE6</accession>
<feature type="binding site" evidence="4">
    <location>
        <position position="50"/>
    </location>
    <ligand>
        <name>pyruvate</name>
        <dbReference type="ChEBI" id="CHEBI:15361"/>
    </ligand>
</feature>
<dbReference type="GO" id="GO:0008840">
    <property type="term" value="F:4-hydroxy-tetrahydrodipicolinate synthase activity"/>
    <property type="evidence" value="ECO:0007669"/>
    <property type="project" value="TreeGrafter"/>
</dbReference>
<keyword evidence="2" id="KW-0704">Schiff base</keyword>
<dbReference type="Proteomes" id="UP000646833">
    <property type="component" value="Unassembled WGS sequence"/>
</dbReference>
<dbReference type="SUPFAM" id="SSF51569">
    <property type="entry name" value="Aldolase"/>
    <property type="match status" value="1"/>
</dbReference>
<evidence type="ECO:0000256" key="4">
    <source>
        <dbReference type="PIRSR" id="PIRSR001365-2"/>
    </source>
</evidence>
<dbReference type="Pfam" id="PF00701">
    <property type="entry name" value="DHDPS"/>
    <property type="match status" value="1"/>
</dbReference>
<evidence type="ECO:0000256" key="1">
    <source>
        <dbReference type="ARBA" id="ARBA00023239"/>
    </source>
</evidence>
<evidence type="ECO:0000313" key="6">
    <source>
        <dbReference type="Proteomes" id="UP000646833"/>
    </source>
</evidence>
<dbReference type="PANTHER" id="PTHR12128">
    <property type="entry name" value="DIHYDRODIPICOLINATE SYNTHASE"/>
    <property type="match status" value="1"/>
</dbReference>
<dbReference type="GO" id="GO:0008675">
    <property type="term" value="F:2-dehydro-3-deoxy-phosphogluconate aldolase activity"/>
    <property type="evidence" value="ECO:0007669"/>
    <property type="project" value="UniProtKB-ARBA"/>
</dbReference>
<dbReference type="InterPro" id="IPR020625">
    <property type="entry name" value="Schiff_base-form_aldolases_AS"/>
</dbReference>
<keyword evidence="1" id="KW-0456">Lyase</keyword>
<feature type="active site" description="Schiff-base intermediate with substrate" evidence="3">
    <location>
        <position position="166"/>
    </location>
</feature>
<dbReference type="EMBL" id="BMCI01000005">
    <property type="protein sequence ID" value="GGC64198.1"/>
    <property type="molecule type" value="Genomic_DNA"/>
</dbReference>
<dbReference type="RefSeq" id="WP_188424168.1">
    <property type="nucleotide sequence ID" value="NZ_BMCI01000005.1"/>
</dbReference>
<dbReference type="PRINTS" id="PR00146">
    <property type="entry name" value="DHPICSNTHASE"/>
</dbReference>
<dbReference type="InterPro" id="IPR013785">
    <property type="entry name" value="Aldolase_TIM"/>
</dbReference>
<organism evidence="5 6">
    <name type="scientific">Haloferax sulfurifontis</name>
    <dbReference type="NCBI Taxonomy" id="255616"/>
    <lineage>
        <taxon>Archaea</taxon>
        <taxon>Methanobacteriati</taxon>
        <taxon>Methanobacteriota</taxon>
        <taxon>Stenosarchaea group</taxon>
        <taxon>Halobacteria</taxon>
        <taxon>Halobacteriales</taxon>
        <taxon>Haloferacaceae</taxon>
        <taxon>Haloferax</taxon>
    </lineage>
</organism>
<protein>
    <submittedName>
        <fullName evidence="5">4-hydroxy-tetrahydrodipicolinate synthase</fullName>
    </submittedName>
</protein>
<sequence>MTDGARRFDGVHCPLVTPFDGGTVDHEALGALVDHVVDGGVDGLVPCGTTGEFASLDDAESRAVLETTVERAAGRPVMAGTAATSVAATVDRIDVAAEVGADAALITLPYFHGSNDPSGDVAFVESVADESALPLYLYNIPACVGRSLGADAVVDLAEHGAIRGLKDSSGDLNYFSELLRRTPDAFQLFEGFDSHLVPGLVLGATGGVNALSNVVPEAFVAAATAADRGDVAEARRIHERHIAPLFQQCVEHGFAPATKAALRARGVLETAEVRPPLVDLDKTARDEISSLVETSVAAYR</sequence>
<dbReference type="Gene3D" id="3.20.20.70">
    <property type="entry name" value="Aldolase class I"/>
    <property type="match status" value="1"/>
</dbReference>
<dbReference type="InterPro" id="IPR020624">
    <property type="entry name" value="Schiff_base-form_aldolases_CS"/>
</dbReference>
<evidence type="ECO:0000256" key="3">
    <source>
        <dbReference type="PIRSR" id="PIRSR001365-1"/>
    </source>
</evidence>
<dbReference type="PANTHER" id="PTHR12128:SF66">
    <property type="entry name" value="4-HYDROXY-2-OXOGLUTARATE ALDOLASE, MITOCHONDRIAL"/>
    <property type="match status" value="1"/>
</dbReference>
<feature type="binding site" evidence="4">
    <location>
        <position position="208"/>
    </location>
    <ligand>
        <name>pyruvate</name>
        <dbReference type="ChEBI" id="CHEBI:15361"/>
    </ligand>
</feature>
<comment type="caution">
    <text evidence="5">The sequence shown here is derived from an EMBL/GenBank/DDBJ whole genome shotgun (WGS) entry which is preliminary data.</text>
</comment>
<gene>
    <name evidence="5" type="primary">dapA</name>
    <name evidence="5" type="ORF">GCM10007209_27840</name>
</gene>
<dbReference type="InterPro" id="IPR002220">
    <property type="entry name" value="DapA-like"/>
</dbReference>
<dbReference type="PROSITE" id="PS00665">
    <property type="entry name" value="DHDPS_1"/>
    <property type="match status" value="1"/>
</dbReference>
<reference evidence="5" key="1">
    <citation type="journal article" date="2014" name="Int. J. Syst. Evol. Microbiol.">
        <title>Complete genome sequence of Corynebacterium casei LMG S-19264T (=DSM 44701T), isolated from a smear-ripened cheese.</title>
        <authorList>
            <consortium name="US DOE Joint Genome Institute (JGI-PGF)"/>
            <person name="Walter F."/>
            <person name="Albersmeier A."/>
            <person name="Kalinowski J."/>
            <person name="Ruckert C."/>
        </authorList>
    </citation>
    <scope>NUCLEOTIDE SEQUENCE</scope>
    <source>
        <strain evidence="5">CCM 7217</strain>
    </source>
</reference>
<dbReference type="SMART" id="SM01130">
    <property type="entry name" value="DHDPS"/>
    <property type="match status" value="1"/>
</dbReference>
<evidence type="ECO:0000313" key="5">
    <source>
        <dbReference type="EMBL" id="GGC64198.1"/>
    </source>
</evidence>